<dbReference type="PANTHER" id="PTHR43798">
    <property type="entry name" value="MONOACYLGLYCEROL LIPASE"/>
    <property type="match status" value="1"/>
</dbReference>
<keyword evidence="2" id="KW-0732">Signal</keyword>
<dbReference type="InterPro" id="IPR000073">
    <property type="entry name" value="AB_hydrolase_1"/>
</dbReference>
<dbReference type="InterPro" id="IPR029058">
    <property type="entry name" value="AB_hydrolase_fold"/>
</dbReference>
<protein>
    <submittedName>
        <fullName evidence="4">Alpha/beta hydrolase fold</fullName>
    </submittedName>
</protein>
<evidence type="ECO:0000256" key="1">
    <source>
        <dbReference type="ARBA" id="ARBA00022801"/>
    </source>
</evidence>
<dbReference type="STRING" id="366602.Caul_0492"/>
<keyword evidence="1 4" id="KW-0378">Hydrolase</keyword>
<evidence type="ECO:0000313" key="4">
    <source>
        <dbReference type="EMBL" id="ABZ69626.1"/>
    </source>
</evidence>
<dbReference type="PRINTS" id="PR00111">
    <property type="entry name" value="ABHYDROLASE"/>
</dbReference>
<dbReference type="Gene3D" id="3.40.50.1820">
    <property type="entry name" value="alpha/beta hydrolase"/>
    <property type="match status" value="1"/>
</dbReference>
<feature type="domain" description="AB hydrolase-1" evidence="3">
    <location>
        <begin position="66"/>
        <end position="296"/>
    </location>
</feature>
<sequence length="313" mass="33766" precursor="true">MDSFGMMDRRRLLIGLGAGAAAAAAATTPAHARPAGHTSPDTFEARSSDGATLFGDAVGDPAAPEILFIHGLRQSRLSWSRQFDDPALAGFRKVRFDLRGHGDSDKPVSPDSYADTGRWAGDVAAVIETAKLRRPVLVGWSLGGFVTGSYLDKHGDAKVAGVNLVDAVTKLSPDLLTPLAGRYATSTVSRDLAERTAETVDFLLACFHRPPVGADLQQMLVVNGMTSRAVTEGFTHTTTPDLEPVFARYRRPLLLTHGVHDRLVRVAMSERIKALRPDATLSLFAESGHSPFYEEPVRYNRELAAFVASANRT</sequence>
<dbReference type="InterPro" id="IPR006311">
    <property type="entry name" value="TAT_signal"/>
</dbReference>
<reference evidence="4" key="1">
    <citation type="submission" date="2008-01" db="EMBL/GenBank/DDBJ databases">
        <title>Complete sequence of chromosome of Caulobacter sp. K31.</title>
        <authorList>
            <consortium name="US DOE Joint Genome Institute"/>
            <person name="Copeland A."/>
            <person name="Lucas S."/>
            <person name="Lapidus A."/>
            <person name="Barry K."/>
            <person name="Glavina del Rio T."/>
            <person name="Dalin E."/>
            <person name="Tice H."/>
            <person name="Pitluck S."/>
            <person name="Bruce D."/>
            <person name="Goodwin L."/>
            <person name="Thompson L.S."/>
            <person name="Brettin T."/>
            <person name="Detter J.C."/>
            <person name="Han C."/>
            <person name="Schmutz J."/>
            <person name="Larimer F."/>
            <person name="Land M."/>
            <person name="Hauser L."/>
            <person name="Kyrpides N."/>
            <person name="Kim E."/>
            <person name="Stephens C."/>
            <person name="Richardson P."/>
        </authorList>
    </citation>
    <scope>NUCLEOTIDE SEQUENCE [LARGE SCALE GENOMIC DNA]</scope>
    <source>
        <strain evidence="4">K31</strain>
    </source>
</reference>
<dbReference type="KEGG" id="cak:Caul_0492"/>
<proteinExistence type="predicted"/>
<dbReference type="Pfam" id="PF00561">
    <property type="entry name" value="Abhydrolase_1"/>
    <property type="match status" value="1"/>
</dbReference>
<dbReference type="SUPFAM" id="SSF53474">
    <property type="entry name" value="alpha/beta-Hydrolases"/>
    <property type="match status" value="1"/>
</dbReference>
<dbReference type="InterPro" id="IPR050266">
    <property type="entry name" value="AB_hydrolase_sf"/>
</dbReference>
<feature type="signal peptide" evidence="2">
    <location>
        <begin position="1"/>
        <end position="32"/>
    </location>
</feature>
<dbReference type="eggNOG" id="COG2267">
    <property type="taxonomic scope" value="Bacteria"/>
</dbReference>
<dbReference type="HOGENOM" id="CLU_020336_18_1_5"/>
<organism evidence="4">
    <name type="scientific">Caulobacter sp. (strain K31)</name>
    <dbReference type="NCBI Taxonomy" id="366602"/>
    <lineage>
        <taxon>Bacteria</taxon>
        <taxon>Pseudomonadati</taxon>
        <taxon>Pseudomonadota</taxon>
        <taxon>Alphaproteobacteria</taxon>
        <taxon>Caulobacterales</taxon>
        <taxon>Caulobacteraceae</taxon>
        <taxon>Caulobacter</taxon>
    </lineage>
</organism>
<dbReference type="ESTHER" id="9caul-q0lsa9">
    <property type="family name" value="AlphaBeta_hydrolase"/>
</dbReference>
<dbReference type="EMBL" id="CP000927">
    <property type="protein sequence ID" value="ABZ69626.1"/>
    <property type="molecule type" value="Genomic_DNA"/>
</dbReference>
<dbReference type="PROSITE" id="PS51318">
    <property type="entry name" value="TAT"/>
    <property type="match status" value="1"/>
</dbReference>
<dbReference type="PANTHER" id="PTHR43798:SF31">
    <property type="entry name" value="AB HYDROLASE SUPERFAMILY PROTEIN YCLE"/>
    <property type="match status" value="1"/>
</dbReference>
<dbReference type="OrthoDB" id="9785847at2"/>
<evidence type="ECO:0000256" key="2">
    <source>
        <dbReference type="SAM" id="SignalP"/>
    </source>
</evidence>
<dbReference type="AlphaFoldDB" id="B0T6K9"/>
<gene>
    <name evidence="4" type="ordered locus">Caul_0492</name>
</gene>
<feature type="chain" id="PRO_5002755441" evidence="2">
    <location>
        <begin position="33"/>
        <end position="313"/>
    </location>
</feature>
<evidence type="ECO:0000259" key="3">
    <source>
        <dbReference type="Pfam" id="PF00561"/>
    </source>
</evidence>
<dbReference type="GO" id="GO:0016787">
    <property type="term" value="F:hydrolase activity"/>
    <property type="evidence" value="ECO:0007669"/>
    <property type="project" value="UniProtKB-KW"/>
</dbReference>
<accession>B0T6K9</accession>
<dbReference type="GO" id="GO:0016020">
    <property type="term" value="C:membrane"/>
    <property type="evidence" value="ECO:0007669"/>
    <property type="project" value="TreeGrafter"/>
</dbReference>
<name>B0T6K9_CAUSK</name>